<sequence length="74" mass="8418">MAKGKSDYFGLGYVVSLILCIIPVTNLVCSFITRLLEGKILAAILRIVLGWNIIWIADIISMIFRRRIIRILNI</sequence>
<evidence type="ECO:0000313" key="2">
    <source>
        <dbReference type="EMBL" id="HIU91261.1"/>
    </source>
</evidence>
<gene>
    <name evidence="2" type="ORF">IAC72_04560</name>
</gene>
<proteinExistence type="predicted"/>
<protein>
    <submittedName>
        <fullName evidence="2">Uncharacterized protein</fullName>
    </submittedName>
</protein>
<evidence type="ECO:0000256" key="1">
    <source>
        <dbReference type="SAM" id="Phobius"/>
    </source>
</evidence>
<keyword evidence="1" id="KW-1133">Transmembrane helix</keyword>
<dbReference type="AlphaFoldDB" id="A0A9D1MY83"/>
<reference evidence="2" key="2">
    <citation type="journal article" date="2021" name="PeerJ">
        <title>Extensive microbial diversity within the chicken gut microbiome revealed by metagenomics and culture.</title>
        <authorList>
            <person name="Gilroy R."/>
            <person name="Ravi A."/>
            <person name="Getino M."/>
            <person name="Pursley I."/>
            <person name="Horton D.L."/>
            <person name="Alikhan N.F."/>
            <person name="Baker D."/>
            <person name="Gharbi K."/>
            <person name="Hall N."/>
            <person name="Watson M."/>
            <person name="Adriaenssens E.M."/>
            <person name="Foster-Nyarko E."/>
            <person name="Jarju S."/>
            <person name="Secka A."/>
            <person name="Antonio M."/>
            <person name="Oren A."/>
            <person name="Chaudhuri R.R."/>
            <person name="La Ragione R."/>
            <person name="Hildebrand F."/>
            <person name="Pallen M.J."/>
        </authorList>
    </citation>
    <scope>NUCLEOTIDE SEQUENCE</scope>
    <source>
        <strain evidence="2">ChiHjej12B11-7776</strain>
    </source>
</reference>
<keyword evidence="1" id="KW-0812">Transmembrane</keyword>
<reference evidence="2" key="1">
    <citation type="submission" date="2020-10" db="EMBL/GenBank/DDBJ databases">
        <authorList>
            <person name="Gilroy R."/>
        </authorList>
    </citation>
    <scope>NUCLEOTIDE SEQUENCE</scope>
    <source>
        <strain evidence="2">ChiHjej12B11-7776</strain>
    </source>
</reference>
<accession>A0A9D1MY83</accession>
<feature type="transmembrane region" description="Helical" evidence="1">
    <location>
        <begin position="40"/>
        <end position="64"/>
    </location>
</feature>
<organism evidence="2 3">
    <name type="scientific">Candidatus Fimimonas merdipullorum</name>
    <dbReference type="NCBI Taxonomy" id="2840822"/>
    <lineage>
        <taxon>Bacteria</taxon>
        <taxon>Pseudomonadati</taxon>
        <taxon>Myxococcota</taxon>
        <taxon>Myxococcia</taxon>
        <taxon>Myxococcales</taxon>
        <taxon>Cystobacterineae</taxon>
        <taxon>Myxococcaceae</taxon>
        <taxon>Myxococcaceae incertae sedis</taxon>
        <taxon>Candidatus Fimimonas</taxon>
    </lineage>
</organism>
<feature type="transmembrane region" description="Helical" evidence="1">
    <location>
        <begin position="12"/>
        <end position="34"/>
    </location>
</feature>
<dbReference type="Proteomes" id="UP000886852">
    <property type="component" value="Unassembled WGS sequence"/>
</dbReference>
<name>A0A9D1MY83_9BACT</name>
<comment type="caution">
    <text evidence="2">The sequence shown here is derived from an EMBL/GenBank/DDBJ whole genome shotgun (WGS) entry which is preliminary data.</text>
</comment>
<dbReference type="EMBL" id="DVOC01000079">
    <property type="protein sequence ID" value="HIU91261.1"/>
    <property type="molecule type" value="Genomic_DNA"/>
</dbReference>
<keyword evidence="1" id="KW-0472">Membrane</keyword>
<evidence type="ECO:0000313" key="3">
    <source>
        <dbReference type="Proteomes" id="UP000886852"/>
    </source>
</evidence>